<protein>
    <recommendedName>
        <fullName evidence="4">DUF4129 domain-containing protein</fullName>
    </recommendedName>
</protein>
<gene>
    <name evidence="2" type="ORF">E0485_17960</name>
</gene>
<accession>A0A4R4E811</accession>
<proteinExistence type="predicted"/>
<dbReference type="RefSeq" id="WP_132419444.1">
    <property type="nucleotide sequence ID" value="NZ_SKFG01000021.1"/>
</dbReference>
<feature type="transmembrane region" description="Helical" evidence="1">
    <location>
        <begin position="72"/>
        <end position="88"/>
    </location>
</feature>
<comment type="caution">
    <text evidence="2">The sequence shown here is derived from an EMBL/GenBank/DDBJ whole genome shotgun (WGS) entry which is preliminary data.</text>
</comment>
<evidence type="ECO:0000313" key="2">
    <source>
        <dbReference type="EMBL" id="TCZ75277.1"/>
    </source>
</evidence>
<feature type="transmembrane region" description="Helical" evidence="1">
    <location>
        <begin position="155"/>
        <end position="173"/>
    </location>
</feature>
<evidence type="ECO:0000256" key="1">
    <source>
        <dbReference type="SAM" id="Phobius"/>
    </source>
</evidence>
<keyword evidence="3" id="KW-1185">Reference proteome</keyword>
<dbReference type="Proteomes" id="UP000295418">
    <property type="component" value="Unassembled WGS sequence"/>
</dbReference>
<dbReference type="OrthoDB" id="2663086at2"/>
<evidence type="ECO:0000313" key="3">
    <source>
        <dbReference type="Proteomes" id="UP000295418"/>
    </source>
</evidence>
<feature type="transmembrane region" description="Helical" evidence="1">
    <location>
        <begin position="46"/>
        <end position="65"/>
    </location>
</feature>
<evidence type="ECO:0008006" key="4">
    <source>
        <dbReference type="Google" id="ProtNLM"/>
    </source>
</evidence>
<dbReference type="EMBL" id="SKFG01000021">
    <property type="protein sequence ID" value="TCZ75277.1"/>
    <property type="molecule type" value="Genomic_DNA"/>
</dbReference>
<keyword evidence="1" id="KW-1133">Transmembrane helix</keyword>
<organism evidence="2 3">
    <name type="scientific">Paenibacillus albiflavus</name>
    <dbReference type="NCBI Taxonomy" id="2545760"/>
    <lineage>
        <taxon>Bacteria</taxon>
        <taxon>Bacillati</taxon>
        <taxon>Bacillota</taxon>
        <taxon>Bacilli</taxon>
        <taxon>Bacillales</taxon>
        <taxon>Paenibacillaceae</taxon>
        <taxon>Paenibacillus</taxon>
    </lineage>
</organism>
<dbReference type="AlphaFoldDB" id="A0A4R4E811"/>
<feature type="transmembrane region" description="Helical" evidence="1">
    <location>
        <begin position="122"/>
        <end position="143"/>
    </location>
</feature>
<feature type="transmembrane region" description="Helical" evidence="1">
    <location>
        <begin position="268"/>
        <end position="289"/>
    </location>
</feature>
<feature type="transmembrane region" description="Helical" evidence="1">
    <location>
        <begin position="94"/>
        <end position="110"/>
    </location>
</feature>
<name>A0A4R4E811_9BACL</name>
<keyword evidence="1" id="KW-0812">Transmembrane</keyword>
<feature type="transmembrane region" description="Helical" evidence="1">
    <location>
        <begin position="20"/>
        <end position="40"/>
    </location>
</feature>
<keyword evidence="1" id="KW-0472">Membrane</keyword>
<reference evidence="2 3" key="1">
    <citation type="submission" date="2019-03" db="EMBL/GenBank/DDBJ databases">
        <authorList>
            <person name="Kim M.K.M."/>
        </authorList>
    </citation>
    <scope>NUCLEOTIDE SEQUENCE [LARGE SCALE GENOMIC DNA]</scope>
    <source>
        <strain evidence="2 3">18JY21-1</strain>
    </source>
</reference>
<feature type="transmembrane region" description="Helical" evidence="1">
    <location>
        <begin position="194"/>
        <end position="214"/>
    </location>
</feature>
<sequence>MMELQRPSLSMLLKRITHSILYAGIELLMFVPFVIITYLILSPVSLGTWVVLLWTSYLCGALVAAIRISRAIWFYALLLVISILLVALITSVSFGLVGILMVALCCYLIYRGTQMIVYEWDSIFPPTAFVIGIICYFVASIASVFSIDLEPYKNLFLWTGLASLIVTLFQFNQQHLQNKTPGNRRVSRTVVSKNRLWTFILIGLIVFFSFVYVLDQIVNWMLQGAAYLAQLLVSWLSTNYVPESPPIQDFSPVEEMPQQEELSQWGDVILFIFVGILILIFLFLCYILFPKIREAINRFIQFIKRLLTGKNKIYLNSGYHDEKKQLQAWEDIRSSVFQSLKNKWNNLMKREPKWSELTNWRERVRWIYKHKVIDAIGKGFNYQKELTPDETMKAIVKRQVFDKEINEQEFIELANSYNKARYGNEHESMSDDQVIRLKK</sequence>